<evidence type="ECO:0000256" key="1">
    <source>
        <dbReference type="ARBA" id="ARBA00008136"/>
    </source>
</evidence>
<keyword evidence="5" id="KW-0190">Covalent protein-DNA linkage</keyword>
<evidence type="ECO:0000256" key="2">
    <source>
        <dbReference type="ARBA" id="ARBA00022670"/>
    </source>
</evidence>
<keyword evidence="6" id="KW-0238">DNA-binding</keyword>
<keyword evidence="4 8" id="KW-0378">Hydrolase</keyword>
<dbReference type="GO" id="GO:0106300">
    <property type="term" value="P:protein-DNA covalent cross-linking repair"/>
    <property type="evidence" value="ECO:0007669"/>
    <property type="project" value="InterPro"/>
</dbReference>
<reference evidence="9" key="2">
    <citation type="submission" date="2021-04" db="EMBL/GenBank/DDBJ databases">
        <authorList>
            <person name="Gilroy R."/>
        </authorList>
    </citation>
    <scope>NUCLEOTIDE SEQUENCE</scope>
    <source>
        <strain evidence="9">USAMLcec3-2134</strain>
    </source>
</reference>
<dbReference type="EC" id="3.4.-.-" evidence="8"/>
<dbReference type="GO" id="GO:0003697">
    <property type="term" value="F:single-stranded DNA binding"/>
    <property type="evidence" value="ECO:0007669"/>
    <property type="project" value="InterPro"/>
</dbReference>
<dbReference type="PANTHER" id="PTHR13604">
    <property type="entry name" value="DC12-RELATED"/>
    <property type="match status" value="1"/>
</dbReference>
<evidence type="ECO:0000256" key="3">
    <source>
        <dbReference type="ARBA" id="ARBA00022763"/>
    </source>
</evidence>
<evidence type="ECO:0000256" key="8">
    <source>
        <dbReference type="RuleBase" id="RU364100"/>
    </source>
</evidence>
<accession>A0A9D2MQZ1</accession>
<dbReference type="PANTHER" id="PTHR13604:SF0">
    <property type="entry name" value="ABASIC SITE PROCESSING PROTEIN HMCES"/>
    <property type="match status" value="1"/>
</dbReference>
<dbReference type="GO" id="GO:0008233">
    <property type="term" value="F:peptidase activity"/>
    <property type="evidence" value="ECO:0007669"/>
    <property type="project" value="UniProtKB-KW"/>
</dbReference>
<dbReference type="SUPFAM" id="SSF143081">
    <property type="entry name" value="BB1717-like"/>
    <property type="match status" value="1"/>
</dbReference>
<name>A0A9D2MQZ1_9FIRM</name>
<comment type="similarity">
    <text evidence="1 8">Belongs to the SOS response-associated peptidase family.</text>
</comment>
<keyword evidence="3" id="KW-0227">DNA damage</keyword>
<organism evidence="9 10">
    <name type="scientific">Candidatus Eisenbergiella merdigallinarum</name>
    <dbReference type="NCBI Taxonomy" id="2838552"/>
    <lineage>
        <taxon>Bacteria</taxon>
        <taxon>Bacillati</taxon>
        <taxon>Bacillota</taxon>
        <taxon>Clostridia</taxon>
        <taxon>Lachnospirales</taxon>
        <taxon>Lachnospiraceae</taxon>
        <taxon>Eisenbergiella</taxon>
    </lineage>
</organism>
<gene>
    <name evidence="9" type="ORF">H9763_02705</name>
</gene>
<dbReference type="EMBL" id="DWXE01000009">
    <property type="protein sequence ID" value="HJB90360.1"/>
    <property type="molecule type" value="Genomic_DNA"/>
</dbReference>
<evidence type="ECO:0000256" key="7">
    <source>
        <dbReference type="ARBA" id="ARBA00023239"/>
    </source>
</evidence>
<dbReference type="Gene3D" id="3.90.1680.10">
    <property type="entry name" value="SOS response associated peptidase-like"/>
    <property type="match status" value="1"/>
</dbReference>
<sequence>MCGRFTADREVFEEVEKLVGSLDGMELRTGDFCPSQEILILTGTGILTGTAEGEGGEKRRFSPRKAVWGYPGRDRGRLLFNARAETVEERPTFRRDFARRRCAVAAGGFYEWSAGKEKFLFTGDGPVLYLAGIYAGDPGRERACILTVPAEGTVRPVHERMPLILSGEELEEWIRGRKGAECYWKRRQPDLKREKCGGEYGQLSLFGGGQDGLL</sequence>
<evidence type="ECO:0000256" key="4">
    <source>
        <dbReference type="ARBA" id="ARBA00022801"/>
    </source>
</evidence>
<proteinExistence type="inferred from homology"/>
<keyword evidence="2 8" id="KW-0645">Protease</keyword>
<comment type="caution">
    <text evidence="9">The sequence shown here is derived from an EMBL/GenBank/DDBJ whole genome shotgun (WGS) entry which is preliminary data.</text>
</comment>
<keyword evidence="7" id="KW-0456">Lyase</keyword>
<evidence type="ECO:0000313" key="9">
    <source>
        <dbReference type="EMBL" id="HJB90360.1"/>
    </source>
</evidence>
<reference evidence="9" key="1">
    <citation type="journal article" date="2021" name="PeerJ">
        <title>Extensive microbial diversity within the chicken gut microbiome revealed by metagenomics and culture.</title>
        <authorList>
            <person name="Gilroy R."/>
            <person name="Ravi A."/>
            <person name="Getino M."/>
            <person name="Pursley I."/>
            <person name="Horton D.L."/>
            <person name="Alikhan N.F."/>
            <person name="Baker D."/>
            <person name="Gharbi K."/>
            <person name="Hall N."/>
            <person name="Watson M."/>
            <person name="Adriaenssens E.M."/>
            <person name="Foster-Nyarko E."/>
            <person name="Jarju S."/>
            <person name="Secka A."/>
            <person name="Antonio M."/>
            <person name="Oren A."/>
            <person name="Chaudhuri R.R."/>
            <person name="La Ragione R."/>
            <person name="Hildebrand F."/>
            <person name="Pallen M.J."/>
        </authorList>
    </citation>
    <scope>NUCLEOTIDE SEQUENCE</scope>
    <source>
        <strain evidence="9">USAMLcec3-2134</strain>
    </source>
</reference>
<evidence type="ECO:0000313" key="10">
    <source>
        <dbReference type="Proteomes" id="UP000886883"/>
    </source>
</evidence>
<dbReference type="Pfam" id="PF02586">
    <property type="entry name" value="SRAP"/>
    <property type="match status" value="1"/>
</dbReference>
<dbReference type="Proteomes" id="UP000886883">
    <property type="component" value="Unassembled WGS sequence"/>
</dbReference>
<dbReference type="InterPro" id="IPR036590">
    <property type="entry name" value="SRAP-like"/>
</dbReference>
<dbReference type="InterPro" id="IPR003738">
    <property type="entry name" value="SRAP"/>
</dbReference>
<protein>
    <recommendedName>
        <fullName evidence="8">Abasic site processing protein</fullName>
        <ecNumber evidence="8">3.4.-.-</ecNumber>
    </recommendedName>
</protein>
<evidence type="ECO:0000256" key="6">
    <source>
        <dbReference type="ARBA" id="ARBA00023125"/>
    </source>
</evidence>
<dbReference type="AlphaFoldDB" id="A0A9D2MQZ1"/>
<evidence type="ECO:0000256" key="5">
    <source>
        <dbReference type="ARBA" id="ARBA00023124"/>
    </source>
</evidence>
<dbReference type="GO" id="GO:0016829">
    <property type="term" value="F:lyase activity"/>
    <property type="evidence" value="ECO:0007669"/>
    <property type="project" value="UniProtKB-KW"/>
</dbReference>
<dbReference type="GO" id="GO:0006508">
    <property type="term" value="P:proteolysis"/>
    <property type="evidence" value="ECO:0007669"/>
    <property type="project" value="UniProtKB-KW"/>
</dbReference>